<proteinExistence type="predicted"/>
<dbReference type="OrthoDB" id="5767293at2759"/>
<organism evidence="3 4">
    <name type="scientific">Piptocephalis cylindrospora</name>
    <dbReference type="NCBI Taxonomy" id="1907219"/>
    <lineage>
        <taxon>Eukaryota</taxon>
        <taxon>Fungi</taxon>
        <taxon>Fungi incertae sedis</taxon>
        <taxon>Zoopagomycota</taxon>
        <taxon>Zoopagomycotina</taxon>
        <taxon>Zoopagomycetes</taxon>
        <taxon>Zoopagales</taxon>
        <taxon>Piptocephalidaceae</taxon>
        <taxon>Piptocephalis</taxon>
    </lineage>
</organism>
<name>A0A4V1IYC9_9FUNG</name>
<feature type="region of interest" description="Disordered" evidence="1">
    <location>
        <begin position="21"/>
        <end position="44"/>
    </location>
</feature>
<keyword evidence="2" id="KW-0732">Signal</keyword>
<accession>A0A4V1IYC9</accession>
<feature type="compositionally biased region" description="Pro residues" evidence="1">
    <location>
        <begin position="22"/>
        <end position="32"/>
    </location>
</feature>
<keyword evidence="4" id="KW-1185">Reference proteome</keyword>
<dbReference type="EMBL" id="KZ987882">
    <property type="protein sequence ID" value="RKP14119.1"/>
    <property type="molecule type" value="Genomic_DNA"/>
</dbReference>
<protein>
    <submittedName>
        <fullName evidence="3">Uncharacterized protein</fullName>
    </submittedName>
</protein>
<sequence length="337" mass="38308">MMILPIAALLLALSTSSLAHPSPFPGNSPTPSPSHSTSSSSRHHGVSAAESDFDLFHPKDVKTLVLASVKKTTDRKAYDEALFKVYSQLETGIRHLKKLRIELYLKPSHQEYALEVMNNLHRSAVALPDFIEAMKVVEPKTDDEWERTHRFAKNPIKSHVESLVSLFKKDFTDAKEYAAVAREHVDVQMYDHLRPFERLLVDIPRAYHMLRITNFLQEVIQRRSSLKDARASKDDPLAIKILQGWLVAVKVPIVTRHSDDVPRFDSANFQRNLKFLELISMAQHPKLGEDSRYAAAIKSLDSPARILHGDALNAMISVTTEASKTIEPYMYRNRNRH</sequence>
<reference evidence="4" key="1">
    <citation type="journal article" date="2018" name="Nat. Microbiol.">
        <title>Leveraging single-cell genomics to expand the fungal tree of life.</title>
        <authorList>
            <person name="Ahrendt S.R."/>
            <person name="Quandt C.A."/>
            <person name="Ciobanu D."/>
            <person name="Clum A."/>
            <person name="Salamov A."/>
            <person name="Andreopoulos B."/>
            <person name="Cheng J.F."/>
            <person name="Woyke T."/>
            <person name="Pelin A."/>
            <person name="Henrissat B."/>
            <person name="Reynolds N.K."/>
            <person name="Benny G.L."/>
            <person name="Smith M.E."/>
            <person name="James T.Y."/>
            <person name="Grigoriev I.V."/>
        </authorList>
    </citation>
    <scope>NUCLEOTIDE SEQUENCE [LARGE SCALE GENOMIC DNA]</scope>
</reference>
<evidence type="ECO:0000313" key="3">
    <source>
        <dbReference type="EMBL" id="RKP14119.1"/>
    </source>
</evidence>
<dbReference type="AlphaFoldDB" id="A0A4V1IYC9"/>
<dbReference type="Proteomes" id="UP000267251">
    <property type="component" value="Unassembled WGS sequence"/>
</dbReference>
<evidence type="ECO:0000313" key="4">
    <source>
        <dbReference type="Proteomes" id="UP000267251"/>
    </source>
</evidence>
<gene>
    <name evidence="3" type="ORF">BJ684DRAFT_19452</name>
</gene>
<evidence type="ECO:0000256" key="1">
    <source>
        <dbReference type="SAM" id="MobiDB-lite"/>
    </source>
</evidence>
<evidence type="ECO:0000256" key="2">
    <source>
        <dbReference type="SAM" id="SignalP"/>
    </source>
</evidence>
<feature type="signal peptide" evidence="2">
    <location>
        <begin position="1"/>
        <end position="19"/>
    </location>
</feature>
<feature type="chain" id="PRO_5020204640" evidence="2">
    <location>
        <begin position="20"/>
        <end position="337"/>
    </location>
</feature>